<organism evidence="2 3">
    <name type="scientific">Flavobacterium ichthyis</name>
    <dbReference type="NCBI Taxonomy" id="2698827"/>
    <lineage>
        <taxon>Bacteria</taxon>
        <taxon>Pseudomonadati</taxon>
        <taxon>Bacteroidota</taxon>
        <taxon>Flavobacteriia</taxon>
        <taxon>Flavobacteriales</taxon>
        <taxon>Flavobacteriaceae</taxon>
        <taxon>Flavobacterium</taxon>
    </lineage>
</organism>
<protein>
    <submittedName>
        <fullName evidence="2">DinB family protein</fullName>
    </submittedName>
</protein>
<evidence type="ECO:0000313" key="2">
    <source>
        <dbReference type="EMBL" id="NBL65205.1"/>
    </source>
</evidence>
<dbReference type="RefSeq" id="WP_166537028.1">
    <property type="nucleotide sequence ID" value="NZ_JAABLM010000008.1"/>
</dbReference>
<dbReference type="SUPFAM" id="SSF109854">
    <property type="entry name" value="DinB/YfiT-like putative metalloenzymes"/>
    <property type="match status" value="1"/>
</dbReference>
<sequence length="172" mass="19977">MNANQLPVTEFAPFYQNYVNLVPNGILVEELEITVHEFIKFVQNIPMDKYDYRYAEGKWTIKDIVQHLIDSERIFAYRALRIARNDQTALPGFDENKFADVAGGNHRHIRDLLTELAIVRQSSIALFKTFDEETFKKTGTASGFSISVRALGFIIIGHQRHHQKIFEERYLD</sequence>
<accession>A0ABW9ZDM3</accession>
<feature type="domain" description="DinB-like" evidence="1">
    <location>
        <begin position="31"/>
        <end position="164"/>
    </location>
</feature>
<evidence type="ECO:0000313" key="3">
    <source>
        <dbReference type="Proteomes" id="UP000798602"/>
    </source>
</evidence>
<gene>
    <name evidence="2" type="ORF">GV828_08355</name>
</gene>
<reference evidence="3" key="1">
    <citation type="submission" date="2020-01" db="EMBL/GenBank/DDBJ databases">
        <title>Sphingomonas sp. strain CSW-10.</title>
        <authorList>
            <person name="Chen W.-M."/>
        </authorList>
    </citation>
    <scope>NUCLEOTIDE SEQUENCE [LARGE SCALE GENOMIC DNA]</scope>
    <source>
        <strain evidence="3">NST-5</strain>
    </source>
</reference>
<dbReference type="InterPro" id="IPR034660">
    <property type="entry name" value="DinB/YfiT-like"/>
</dbReference>
<dbReference type="InterPro" id="IPR024775">
    <property type="entry name" value="DinB-like"/>
</dbReference>
<keyword evidence="3" id="KW-1185">Reference proteome</keyword>
<dbReference type="Pfam" id="PF12867">
    <property type="entry name" value="DinB_2"/>
    <property type="match status" value="1"/>
</dbReference>
<dbReference type="Proteomes" id="UP000798602">
    <property type="component" value="Unassembled WGS sequence"/>
</dbReference>
<dbReference type="EMBL" id="JAABLM010000008">
    <property type="protein sequence ID" value="NBL65205.1"/>
    <property type="molecule type" value="Genomic_DNA"/>
</dbReference>
<comment type="caution">
    <text evidence="2">The sequence shown here is derived from an EMBL/GenBank/DDBJ whole genome shotgun (WGS) entry which is preliminary data.</text>
</comment>
<dbReference type="Gene3D" id="1.20.120.450">
    <property type="entry name" value="dinb family like domain"/>
    <property type="match status" value="1"/>
</dbReference>
<name>A0ABW9ZDM3_9FLAO</name>
<evidence type="ECO:0000259" key="1">
    <source>
        <dbReference type="Pfam" id="PF12867"/>
    </source>
</evidence>
<proteinExistence type="predicted"/>